<gene>
    <name evidence="11" type="ORF">THIOM_005434</name>
</gene>
<evidence type="ECO:0000313" key="11">
    <source>
        <dbReference type="EMBL" id="OAD18955.1"/>
    </source>
</evidence>
<evidence type="ECO:0000256" key="10">
    <source>
        <dbReference type="PROSITE-ProRule" id="PRU00339"/>
    </source>
</evidence>
<evidence type="ECO:0000256" key="4">
    <source>
        <dbReference type="ARBA" id="ARBA00022701"/>
    </source>
</evidence>
<sequence length="78" mass="8787">MSDHKSEIDEISSLNSLASLHQAKGDYESAEQLYKRALVIREKVLGKEHPDTATSLSRLGNLHQAKGDYESAEQLYKR</sequence>
<comment type="subcellular location">
    <subcellularLocation>
        <location evidence="1">Cytoplasm</location>
        <location evidence="1">Cytoskeleton</location>
    </subcellularLocation>
</comment>
<keyword evidence="5" id="KW-0677">Repeat</keyword>
<dbReference type="EMBL" id="LUTY01003011">
    <property type="protein sequence ID" value="OAD18955.1"/>
    <property type="molecule type" value="Genomic_DNA"/>
</dbReference>
<keyword evidence="8" id="KW-0505">Motor protein</keyword>
<keyword evidence="9" id="KW-0206">Cytoskeleton</keyword>
<evidence type="ECO:0000256" key="6">
    <source>
        <dbReference type="ARBA" id="ARBA00022803"/>
    </source>
</evidence>
<evidence type="ECO:0000256" key="2">
    <source>
        <dbReference type="ARBA" id="ARBA00009622"/>
    </source>
</evidence>
<evidence type="ECO:0000256" key="9">
    <source>
        <dbReference type="ARBA" id="ARBA00023212"/>
    </source>
</evidence>
<dbReference type="Proteomes" id="UP000076962">
    <property type="component" value="Unassembled WGS sequence"/>
</dbReference>
<dbReference type="SUPFAM" id="SSF48452">
    <property type="entry name" value="TPR-like"/>
    <property type="match status" value="1"/>
</dbReference>
<dbReference type="GO" id="GO:0005871">
    <property type="term" value="C:kinesin complex"/>
    <property type="evidence" value="ECO:0007669"/>
    <property type="project" value="InterPro"/>
</dbReference>
<dbReference type="GO" id="GO:0007018">
    <property type="term" value="P:microtubule-based movement"/>
    <property type="evidence" value="ECO:0007669"/>
    <property type="project" value="TreeGrafter"/>
</dbReference>
<keyword evidence="7" id="KW-0175">Coiled coil</keyword>
<dbReference type="GO" id="GO:0005737">
    <property type="term" value="C:cytoplasm"/>
    <property type="evidence" value="ECO:0007669"/>
    <property type="project" value="TreeGrafter"/>
</dbReference>
<dbReference type="AlphaFoldDB" id="A0A176RT88"/>
<dbReference type="InterPro" id="IPR002151">
    <property type="entry name" value="Kinesin_light"/>
</dbReference>
<comment type="similarity">
    <text evidence="2">Belongs to the kinesin light chain family.</text>
</comment>
<evidence type="ECO:0000256" key="8">
    <source>
        <dbReference type="ARBA" id="ARBA00023175"/>
    </source>
</evidence>
<comment type="caution">
    <text evidence="11">The sequence shown here is derived from an EMBL/GenBank/DDBJ whole genome shotgun (WGS) entry which is preliminary data.</text>
</comment>
<reference evidence="11 12" key="1">
    <citation type="submission" date="2016-05" db="EMBL/GenBank/DDBJ databases">
        <title>Single-cell genome of chain-forming Candidatus Thiomargarita nelsonii and comparison to other large sulfur-oxidizing bacteria.</title>
        <authorList>
            <person name="Winkel M."/>
            <person name="Salman V."/>
            <person name="Woyke T."/>
            <person name="Schulz-Vogt H."/>
            <person name="Richter M."/>
            <person name="Flood B."/>
            <person name="Bailey J."/>
            <person name="Amann R."/>
            <person name="Mussmann M."/>
        </authorList>
    </citation>
    <scope>NUCLEOTIDE SEQUENCE [LARGE SCALE GENOMIC DNA]</scope>
    <source>
        <strain evidence="11 12">THI036</strain>
    </source>
</reference>
<dbReference type="InterPro" id="IPR019734">
    <property type="entry name" value="TPR_rpt"/>
</dbReference>
<dbReference type="Gene3D" id="1.25.40.10">
    <property type="entry name" value="Tetratricopeptide repeat domain"/>
    <property type="match status" value="1"/>
</dbReference>
<evidence type="ECO:0000256" key="1">
    <source>
        <dbReference type="ARBA" id="ARBA00004245"/>
    </source>
</evidence>
<dbReference type="PANTHER" id="PTHR45783:SF3">
    <property type="entry name" value="KINESIN LIGHT CHAIN"/>
    <property type="match status" value="1"/>
</dbReference>
<keyword evidence="6 10" id="KW-0802">TPR repeat</keyword>
<evidence type="ECO:0000313" key="12">
    <source>
        <dbReference type="Proteomes" id="UP000076962"/>
    </source>
</evidence>
<dbReference type="Pfam" id="PF13424">
    <property type="entry name" value="TPR_12"/>
    <property type="match status" value="1"/>
</dbReference>
<organism evidence="11 12">
    <name type="scientific">Candidatus Thiomargarita nelsonii</name>
    <dbReference type="NCBI Taxonomy" id="1003181"/>
    <lineage>
        <taxon>Bacteria</taxon>
        <taxon>Pseudomonadati</taxon>
        <taxon>Pseudomonadota</taxon>
        <taxon>Gammaproteobacteria</taxon>
        <taxon>Thiotrichales</taxon>
        <taxon>Thiotrichaceae</taxon>
        <taxon>Thiomargarita</taxon>
    </lineage>
</organism>
<evidence type="ECO:0000256" key="7">
    <source>
        <dbReference type="ARBA" id="ARBA00023054"/>
    </source>
</evidence>
<dbReference type="PROSITE" id="PS50293">
    <property type="entry name" value="TPR_REGION"/>
    <property type="match status" value="1"/>
</dbReference>
<dbReference type="PROSITE" id="PS50005">
    <property type="entry name" value="TPR"/>
    <property type="match status" value="1"/>
</dbReference>
<dbReference type="InterPro" id="IPR011990">
    <property type="entry name" value="TPR-like_helical_dom_sf"/>
</dbReference>
<dbReference type="GO" id="GO:0005874">
    <property type="term" value="C:microtubule"/>
    <property type="evidence" value="ECO:0007669"/>
    <property type="project" value="UniProtKB-KW"/>
</dbReference>
<evidence type="ECO:0000256" key="3">
    <source>
        <dbReference type="ARBA" id="ARBA00022490"/>
    </source>
</evidence>
<keyword evidence="4" id="KW-0493">Microtubule</keyword>
<dbReference type="GO" id="GO:0019894">
    <property type="term" value="F:kinesin binding"/>
    <property type="evidence" value="ECO:0007669"/>
    <property type="project" value="TreeGrafter"/>
</dbReference>
<proteinExistence type="inferred from homology"/>
<feature type="non-terminal residue" evidence="11">
    <location>
        <position position="78"/>
    </location>
</feature>
<feature type="repeat" description="TPR" evidence="10">
    <location>
        <begin position="11"/>
        <end position="44"/>
    </location>
</feature>
<keyword evidence="3" id="KW-0963">Cytoplasm</keyword>
<dbReference type="PATRIC" id="fig|1003181.4.peg.7211"/>
<accession>A0A176RT88</accession>
<keyword evidence="12" id="KW-1185">Reference proteome</keyword>
<dbReference type="PANTHER" id="PTHR45783">
    <property type="entry name" value="KINESIN LIGHT CHAIN"/>
    <property type="match status" value="1"/>
</dbReference>
<name>A0A176RT88_9GAMM</name>
<protein>
    <submittedName>
        <fullName evidence="11">TPR repeat protein</fullName>
    </submittedName>
</protein>
<evidence type="ECO:0000256" key="5">
    <source>
        <dbReference type="ARBA" id="ARBA00022737"/>
    </source>
</evidence>